<dbReference type="GO" id="GO:0006457">
    <property type="term" value="P:protein folding"/>
    <property type="evidence" value="ECO:0007669"/>
    <property type="project" value="InterPro"/>
</dbReference>
<dbReference type="Gene3D" id="3.10.50.40">
    <property type="match status" value="1"/>
</dbReference>
<accession>A0A0R2SH30</accession>
<protein>
    <recommendedName>
        <fullName evidence="6">Peptidyl-prolyl cis-trans isomerase</fullName>
        <ecNumber evidence="6">5.2.1.8</ecNumber>
    </recommendedName>
</protein>
<evidence type="ECO:0000256" key="2">
    <source>
        <dbReference type="ARBA" id="ARBA00006577"/>
    </source>
</evidence>
<gene>
    <name evidence="9" type="ORF">ABR69_12530</name>
</gene>
<dbReference type="Pfam" id="PF01346">
    <property type="entry name" value="FKBP_N"/>
    <property type="match status" value="1"/>
</dbReference>
<dbReference type="Proteomes" id="UP000051934">
    <property type="component" value="Unassembled WGS sequence"/>
</dbReference>
<dbReference type="PROSITE" id="PS50059">
    <property type="entry name" value="FKBP_PPIASE"/>
    <property type="match status" value="1"/>
</dbReference>
<feature type="non-terminal residue" evidence="9">
    <location>
        <position position="233"/>
    </location>
</feature>
<keyword evidence="4 5" id="KW-0413">Isomerase</keyword>
<comment type="caution">
    <text evidence="9">The sequence shown here is derived from an EMBL/GenBank/DDBJ whole genome shotgun (WGS) entry which is preliminary data.</text>
</comment>
<comment type="catalytic activity">
    <reaction evidence="1 5 6">
        <text>[protein]-peptidylproline (omega=180) = [protein]-peptidylproline (omega=0)</text>
        <dbReference type="Rhea" id="RHEA:16237"/>
        <dbReference type="Rhea" id="RHEA-COMP:10747"/>
        <dbReference type="Rhea" id="RHEA-COMP:10748"/>
        <dbReference type="ChEBI" id="CHEBI:83833"/>
        <dbReference type="ChEBI" id="CHEBI:83834"/>
        <dbReference type="EC" id="5.2.1.8"/>
    </reaction>
</comment>
<dbReference type="GO" id="GO:0003755">
    <property type="term" value="F:peptidyl-prolyl cis-trans isomerase activity"/>
    <property type="evidence" value="ECO:0007669"/>
    <property type="project" value="UniProtKB-UniRule"/>
</dbReference>
<dbReference type="SUPFAM" id="SSF54534">
    <property type="entry name" value="FKBP-like"/>
    <property type="match status" value="1"/>
</dbReference>
<evidence type="ECO:0000256" key="6">
    <source>
        <dbReference type="RuleBase" id="RU003915"/>
    </source>
</evidence>
<dbReference type="InterPro" id="IPR000774">
    <property type="entry name" value="PPIase_FKBP_N"/>
</dbReference>
<dbReference type="PANTHER" id="PTHR43811">
    <property type="entry name" value="FKBP-TYPE PEPTIDYL-PROLYL CIS-TRANS ISOMERASE FKPA"/>
    <property type="match status" value="1"/>
</dbReference>
<evidence type="ECO:0000256" key="3">
    <source>
        <dbReference type="ARBA" id="ARBA00023110"/>
    </source>
</evidence>
<dbReference type="Gene3D" id="1.10.287.460">
    <property type="entry name" value="Peptidyl-prolyl cis-trans isomerase, FKBP-type, N-terminal domain"/>
    <property type="match status" value="1"/>
</dbReference>
<dbReference type="InterPro" id="IPR046357">
    <property type="entry name" value="PPIase_dom_sf"/>
</dbReference>
<feature type="chain" id="PRO_5006423698" description="Peptidyl-prolyl cis-trans isomerase" evidence="7">
    <location>
        <begin position="46"/>
        <end position="233"/>
    </location>
</feature>
<dbReference type="EC" id="5.2.1.8" evidence="6"/>
<dbReference type="PANTHER" id="PTHR43811:SF23">
    <property type="entry name" value="FKBP-TYPE 22 KDA PEPTIDYL-PROLYL CIS-TRANS ISOMERASE"/>
    <property type="match status" value="1"/>
</dbReference>
<comment type="similarity">
    <text evidence="2 6">Belongs to the FKBP-type PPIase family.</text>
</comment>
<evidence type="ECO:0000259" key="8">
    <source>
        <dbReference type="PROSITE" id="PS50059"/>
    </source>
</evidence>
<dbReference type="Pfam" id="PF00254">
    <property type="entry name" value="FKBP_C"/>
    <property type="match status" value="1"/>
</dbReference>
<evidence type="ECO:0000313" key="10">
    <source>
        <dbReference type="Proteomes" id="UP000051934"/>
    </source>
</evidence>
<dbReference type="InterPro" id="IPR001179">
    <property type="entry name" value="PPIase_FKBP_dom"/>
</dbReference>
<dbReference type="InterPro" id="IPR036944">
    <property type="entry name" value="PPIase_FKBP_N_sf"/>
</dbReference>
<feature type="signal peptide" evidence="7">
    <location>
        <begin position="1"/>
        <end position="45"/>
    </location>
</feature>
<evidence type="ECO:0000256" key="7">
    <source>
        <dbReference type="SAM" id="SignalP"/>
    </source>
</evidence>
<feature type="domain" description="PPIase FKBP-type" evidence="8">
    <location>
        <begin position="167"/>
        <end position="233"/>
    </location>
</feature>
<evidence type="ECO:0000256" key="4">
    <source>
        <dbReference type="ARBA" id="ARBA00023235"/>
    </source>
</evidence>
<evidence type="ECO:0000256" key="1">
    <source>
        <dbReference type="ARBA" id="ARBA00000971"/>
    </source>
</evidence>
<dbReference type="AlphaFoldDB" id="A0A0R2SH30"/>
<name>A0A0R2SH30_9GAMM</name>
<evidence type="ECO:0000313" key="9">
    <source>
        <dbReference type="EMBL" id="KRO72642.1"/>
    </source>
</evidence>
<evidence type="ECO:0000256" key="5">
    <source>
        <dbReference type="PROSITE-ProRule" id="PRU00277"/>
    </source>
</evidence>
<keyword evidence="3 5" id="KW-0697">Rotamase</keyword>
<keyword evidence="7" id="KW-0732">Signal</keyword>
<sequence>MSNHSSSTLLLNPLKASISRAVYKASAAASLSLGLSLLFAGQASAQEAIDLADEDNRIGYSIGVNIGQNLVAQGIIEGIDMNSFVAGMRDAAGDTIQLSNEELFAAIQLFQERMTAAAQAEMEANFATTQAFLEENGAKEGVVSTASGLQYEVISSGPADGASPTTSDSVLAHYHGTLIDGTVFDSSVDRGEPAEFGLTQVISGWTEALQLMSVGDKWRLFLPPNLAYGEQSP</sequence>
<dbReference type="EMBL" id="LIBB01000055">
    <property type="protein sequence ID" value="KRO72642.1"/>
    <property type="molecule type" value="Genomic_DNA"/>
</dbReference>
<organism evidence="9 10">
    <name type="scientific">OM182 bacterium BACL3 MAG-120507-bin80</name>
    <dbReference type="NCBI Taxonomy" id="1655577"/>
    <lineage>
        <taxon>Bacteria</taxon>
        <taxon>Pseudomonadati</taxon>
        <taxon>Pseudomonadota</taxon>
        <taxon>Gammaproteobacteria</taxon>
        <taxon>OMG group</taxon>
        <taxon>OM182 clade</taxon>
    </lineage>
</organism>
<proteinExistence type="inferred from homology"/>
<reference evidence="9 10" key="1">
    <citation type="submission" date="2015-10" db="EMBL/GenBank/DDBJ databases">
        <title>Metagenome-Assembled Genomes uncover a global brackish microbiome.</title>
        <authorList>
            <person name="Hugerth L.W."/>
            <person name="Larsson J."/>
            <person name="Alneberg J."/>
            <person name="Lindh M.V."/>
            <person name="Legrand C."/>
            <person name="Pinhassi J."/>
            <person name="Andersson A.F."/>
        </authorList>
    </citation>
    <scope>NUCLEOTIDE SEQUENCE [LARGE SCALE GENOMIC DNA]</scope>
    <source>
        <strain evidence="9">BACL4 MAG-120507-bin80</strain>
    </source>
</reference>